<accession>A0A9Q0S834</accession>
<evidence type="ECO:0000313" key="2">
    <source>
        <dbReference type="Proteomes" id="UP001151699"/>
    </source>
</evidence>
<dbReference type="OrthoDB" id="7776589at2759"/>
<organism evidence="1 2">
    <name type="scientific">Pseudolycoriella hygida</name>
    <dbReference type="NCBI Taxonomy" id="35572"/>
    <lineage>
        <taxon>Eukaryota</taxon>
        <taxon>Metazoa</taxon>
        <taxon>Ecdysozoa</taxon>
        <taxon>Arthropoda</taxon>
        <taxon>Hexapoda</taxon>
        <taxon>Insecta</taxon>
        <taxon>Pterygota</taxon>
        <taxon>Neoptera</taxon>
        <taxon>Endopterygota</taxon>
        <taxon>Diptera</taxon>
        <taxon>Nematocera</taxon>
        <taxon>Sciaroidea</taxon>
        <taxon>Sciaridae</taxon>
        <taxon>Pseudolycoriella</taxon>
    </lineage>
</organism>
<protein>
    <submittedName>
        <fullName evidence="1">Uncharacterized protein</fullName>
    </submittedName>
</protein>
<dbReference type="GO" id="GO:0003677">
    <property type="term" value="F:DNA binding"/>
    <property type="evidence" value="ECO:0007669"/>
    <property type="project" value="InterPro"/>
</dbReference>
<reference evidence="1" key="1">
    <citation type="submission" date="2022-07" db="EMBL/GenBank/DDBJ databases">
        <authorList>
            <person name="Trinca V."/>
            <person name="Uliana J.V.C."/>
            <person name="Torres T.T."/>
            <person name="Ward R.J."/>
            <person name="Monesi N."/>
        </authorList>
    </citation>
    <scope>NUCLEOTIDE SEQUENCE</scope>
    <source>
        <strain evidence="1">HSMRA1968</strain>
        <tissue evidence="1">Whole embryos</tissue>
    </source>
</reference>
<comment type="caution">
    <text evidence="1">The sequence shown here is derived from an EMBL/GenBank/DDBJ whole genome shotgun (WGS) entry which is preliminary data.</text>
</comment>
<proteinExistence type="predicted"/>
<dbReference type="InterPro" id="IPR011010">
    <property type="entry name" value="DNA_brk_join_enz"/>
</dbReference>
<dbReference type="SUPFAM" id="SSF56349">
    <property type="entry name" value="DNA breaking-rejoining enzymes"/>
    <property type="match status" value="1"/>
</dbReference>
<dbReference type="AlphaFoldDB" id="A0A9Q0S834"/>
<dbReference type="EMBL" id="WJQU01000001">
    <property type="protein sequence ID" value="KAJ6646735.1"/>
    <property type="molecule type" value="Genomic_DNA"/>
</dbReference>
<sequence length="371" mass="42087">MEIDSAICDLPPMSKIKYTKIYNDFQMWFKKLGKPPITETVVLRYFSELAEKSKPSTLWTYYSMLKATLKLNDKVDIGAFYGLLRFLKTKSSGYEPVKAKMFTEEEIKRFITEVPDDKWLDLKVICIFSVCGGINTKKLISVSVDHVKQYDNSFLVTLPKTQTGPQRTFAITGTLSFSKTSKIGPSITSLSTVNLAVNGNRYAVSDHVCSLRCGQVKCASEENVNDVYHAFNILRSSEYSVEDVTPVLFKSKPTCRWIVAYKHDTEPIHYSNTDENFEEITRSIPNNVKAIENYVRVRNVQSSAAYVVVYGVNCRCEKRNVNVPSIGENDSLDDLECSIDGIKCEPEDPTYGFEAQMNVIKCEPEDPLYQM</sequence>
<dbReference type="Proteomes" id="UP001151699">
    <property type="component" value="Chromosome A"/>
</dbReference>
<gene>
    <name evidence="1" type="ORF">Bhyg_01949</name>
</gene>
<evidence type="ECO:0000313" key="1">
    <source>
        <dbReference type="EMBL" id="KAJ6646735.1"/>
    </source>
</evidence>
<name>A0A9Q0S834_9DIPT</name>
<keyword evidence="2" id="KW-1185">Reference proteome</keyword>